<name>A0A9D5UKP3_9CELL</name>
<dbReference type="Pfam" id="PF13384">
    <property type="entry name" value="HTH_23"/>
    <property type="match status" value="1"/>
</dbReference>
<reference evidence="2 3" key="1">
    <citation type="submission" date="2020-08" db="EMBL/GenBank/DDBJ databases">
        <title>A Genomic Blueprint of the Chicken Gut Microbiome.</title>
        <authorList>
            <person name="Gilroy R."/>
            <person name="Ravi A."/>
            <person name="Getino M."/>
            <person name="Pursley I."/>
            <person name="Horton D.L."/>
            <person name="Alikhan N.-F."/>
            <person name="Baker D."/>
            <person name="Gharbi K."/>
            <person name="Hall N."/>
            <person name="Watson M."/>
            <person name="Adriaenssens E.M."/>
            <person name="Foster-Nyarko E."/>
            <person name="Jarju S."/>
            <person name="Secka A."/>
            <person name="Antonio M."/>
            <person name="Oren A."/>
            <person name="Chaudhuri R."/>
            <person name="La Ragione R.M."/>
            <person name="Hildebrand F."/>
            <person name="Pallen M.J."/>
        </authorList>
    </citation>
    <scope>NUCLEOTIDE SEQUENCE [LARGE SCALE GENOMIC DNA]</scope>
    <source>
        <strain evidence="2 3">Sa1BUA8</strain>
    </source>
</reference>
<dbReference type="EMBL" id="JACSPN010000039">
    <property type="protein sequence ID" value="MBE7702282.1"/>
    <property type="molecule type" value="Genomic_DNA"/>
</dbReference>
<dbReference type="Proteomes" id="UP000822993">
    <property type="component" value="Unassembled WGS sequence"/>
</dbReference>
<proteinExistence type="predicted"/>
<evidence type="ECO:0000313" key="2">
    <source>
        <dbReference type="EMBL" id="MBE7702282.1"/>
    </source>
</evidence>
<keyword evidence="1" id="KW-0812">Transmembrane</keyword>
<keyword evidence="1" id="KW-1133">Transmembrane helix</keyword>
<protein>
    <submittedName>
        <fullName evidence="2">Helix-turn-helix domain-containing protein</fullName>
    </submittedName>
</protein>
<keyword evidence="3" id="KW-1185">Reference proteome</keyword>
<comment type="caution">
    <text evidence="2">The sequence shown here is derived from an EMBL/GenBank/DDBJ whole genome shotgun (WGS) entry which is preliminary data.</text>
</comment>
<feature type="transmembrane region" description="Helical" evidence="1">
    <location>
        <begin position="43"/>
        <end position="66"/>
    </location>
</feature>
<evidence type="ECO:0000313" key="3">
    <source>
        <dbReference type="Proteomes" id="UP000822993"/>
    </source>
</evidence>
<gene>
    <name evidence="2" type="ORF">H9623_18480</name>
</gene>
<accession>A0A9D5UKP3</accession>
<dbReference type="RefSeq" id="WP_193721473.1">
    <property type="nucleotide sequence ID" value="NZ_JACSPN010000039.1"/>
</dbReference>
<keyword evidence="1" id="KW-0472">Membrane</keyword>
<evidence type="ECO:0000256" key="1">
    <source>
        <dbReference type="SAM" id="Phobius"/>
    </source>
</evidence>
<organism evidence="2 3">
    <name type="scientific">Oerskovia douganii</name>
    <dbReference type="NCBI Taxonomy" id="2762210"/>
    <lineage>
        <taxon>Bacteria</taxon>
        <taxon>Bacillati</taxon>
        <taxon>Actinomycetota</taxon>
        <taxon>Actinomycetes</taxon>
        <taxon>Micrococcales</taxon>
        <taxon>Cellulomonadaceae</taxon>
        <taxon>Oerskovia</taxon>
    </lineage>
</organism>
<feature type="transmembrane region" description="Helical" evidence="1">
    <location>
        <begin position="78"/>
        <end position="102"/>
    </location>
</feature>
<sequence>MQDKDAVKNGESAQDDAAARAINGVSQAVASWGRGRVEGATSLWGRATSGVTLVTLAAIISTALSFQGMYSTTTSTLGMTAAVGLALSGFLELAVLGVARLLQNAIKEGRAATVERVGTWVLSLASGVFSAAHQLVGPADAAGVHHWSLGDPLTQIGAALRLAAPLAACWLWERRLRSERVHAAQRRPRHVALRDRHIMRVSLAAAAVRTARAATFPGTSKAAGLVRALFAVRQLSAAGRMRRRYVAYWRRYPITNPEHHAALMAGLRAAGLGDLLPELTAPNSELLNVMERNPIRVAVHADVDQDDIDDQDDLDHEAARIALDLSTFERGAITGPDPRPTSPVNDRPVPATVAVTDRPLGPVTAAERALILDLAATGISEREIHRRTRRSRDTIKRTIDRYGPADAVDQDRSATGASLPRVVDRPATGFTVARA</sequence>
<dbReference type="AlphaFoldDB" id="A0A9D5UKP3"/>